<evidence type="ECO:0000256" key="8">
    <source>
        <dbReference type="ARBA" id="ARBA00023242"/>
    </source>
</evidence>
<evidence type="ECO:0000256" key="9">
    <source>
        <dbReference type="ARBA" id="ARBA00023278"/>
    </source>
</evidence>
<keyword evidence="4" id="KW-0805">Transcription regulation</keyword>
<evidence type="ECO:0000256" key="10">
    <source>
        <dbReference type="SAM" id="MobiDB-lite"/>
    </source>
</evidence>
<keyword evidence="2" id="KW-0677">Repeat</keyword>
<dbReference type="SMART" id="SM00353">
    <property type="entry name" value="HLH"/>
    <property type="match status" value="1"/>
</dbReference>
<feature type="domain" description="BHLH" evidence="12">
    <location>
        <begin position="42"/>
        <end position="95"/>
    </location>
</feature>
<feature type="region of interest" description="Disordered" evidence="10">
    <location>
        <begin position="30"/>
        <end position="53"/>
    </location>
</feature>
<dbReference type="GO" id="GO:0071456">
    <property type="term" value="P:cellular response to hypoxia"/>
    <property type="evidence" value="ECO:0007669"/>
    <property type="project" value="TreeGrafter"/>
</dbReference>
<evidence type="ECO:0000256" key="4">
    <source>
        <dbReference type="ARBA" id="ARBA00023015"/>
    </source>
</evidence>
<evidence type="ECO:0000259" key="12">
    <source>
        <dbReference type="PROSITE" id="PS50888"/>
    </source>
</evidence>
<dbReference type="CDD" id="cd00130">
    <property type="entry name" value="PAS"/>
    <property type="match status" value="2"/>
</dbReference>
<evidence type="ECO:0000256" key="5">
    <source>
        <dbReference type="ARBA" id="ARBA00023125"/>
    </source>
</evidence>
<keyword evidence="3" id="KW-0832">Ubl conjugation</keyword>
<dbReference type="InterPro" id="IPR011598">
    <property type="entry name" value="bHLH_dom"/>
</dbReference>
<dbReference type="PROSITE" id="PS50112">
    <property type="entry name" value="PAS"/>
    <property type="match status" value="2"/>
</dbReference>
<dbReference type="InterPro" id="IPR001610">
    <property type="entry name" value="PAC"/>
</dbReference>
<evidence type="ECO:0008006" key="15">
    <source>
        <dbReference type="Google" id="ProtNLM"/>
    </source>
</evidence>
<dbReference type="Gene3D" id="3.30.450.20">
    <property type="entry name" value="PAS domain"/>
    <property type="match status" value="2"/>
</dbReference>
<gene>
    <name evidence="13" type="ORF">FSP39_020222</name>
</gene>
<dbReference type="PROSITE" id="PS50888">
    <property type="entry name" value="BHLH"/>
    <property type="match status" value="1"/>
</dbReference>
<keyword evidence="9" id="KW-0379">Hydroxylation</keyword>
<dbReference type="InterPro" id="IPR000014">
    <property type="entry name" value="PAS"/>
</dbReference>
<organism evidence="13 14">
    <name type="scientific">Pinctada imbricata</name>
    <name type="common">Atlantic pearl-oyster</name>
    <name type="synonym">Pinctada martensii</name>
    <dbReference type="NCBI Taxonomy" id="66713"/>
    <lineage>
        <taxon>Eukaryota</taxon>
        <taxon>Metazoa</taxon>
        <taxon>Spiralia</taxon>
        <taxon>Lophotrochozoa</taxon>
        <taxon>Mollusca</taxon>
        <taxon>Bivalvia</taxon>
        <taxon>Autobranchia</taxon>
        <taxon>Pteriomorphia</taxon>
        <taxon>Pterioida</taxon>
        <taxon>Pterioidea</taxon>
        <taxon>Pteriidae</taxon>
        <taxon>Pinctada</taxon>
    </lineage>
</organism>
<dbReference type="EMBL" id="VSWD01000009">
    <property type="protein sequence ID" value="KAK3093787.1"/>
    <property type="molecule type" value="Genomic_DNA"/>
</dbReference>
<dbReference type="InterPro" id="IPR036638">
    <property type="entry name" value="HLH_DNA-bd_sf"/>
</dbReference>
<sequence>MAFRIRIAKQGENVNIMIRSDDFRHLQQKGMRDMGGDKNSEKRKEKSRDAARCRRSKETEIFTELSREIPVYNGSQNQLDKASVMRLAISHLKMRKIMDKYNEDGIVEDKLDSLYSKALEGFLLLLSEDGDIIYVSDNVAKYLGIVQVDLIGQSIFEFAHPRDHDEVTDIFSKHHGKKDKCSGEGTTFFMRMKCTLTSKGKSVNLKSASYKVLKFAGKMVHDELKVKNGSKSSLYPFLLLIGEPVPHPSNIEIPLDGKTFLTRHNMDMTFTYCDERMTDLIGYESEELMDQSLYMYHHAADSETLDKAYKDLFSKGQTMTGQYRFLARGGGYVWVVTQGTVITNSRTQKPQCVVCVHYVISNIEDKGAIISEVQKVKKECTQSSMTKQQKLEATPLSKSDIMKPSMEKSVKLRQGGGGARPKIGQSYRKEPEVNLEFKRSTEDVFANSKDFGFILSTENVLKPRPQNMKEDYMETKTLDVDVDLTHLAPTAGDVCIPLPCNAPYVINNPQMMPTKTMKQEPDMFPKSLCRNGAFNQMGSNPNLLSPHSVSPAILSPVSSPADYQTMVDPSDMSQDMAQLLTSMETSNMLNEDNEVDLDTRAPYIPMNVEADFSLVAPTTDALFSLNSDFDPGTFGGTEKVFTSRDKILPDPPKEQRMTLRDMLGESTVVAAIEQIPETRLMQMKRPLDMNSLEKGPPIKRMKGMVDNGQKRREMSTGMKSSVLMNLLRNGEDRTAGYSVSNKLPIRQSIQVKPSGVHNINGSFSLPCITPQEIEANTSSNNSDALLLQGADLMHYLESLIPRSSLM</sequence>
<dbReference type="Proteomes" id="UP001186944">
    <property type="component" value="Unassembled WGS sequence"/>
</dbReference>
<dbReference type="AlphaFoldDB" id="A0AA88XXN3"/>
<comment type="subcellular location">
    <subcellularLocation>
        <location evidence="1">Nucleus</location>
    </subcellularLocation>
</comment>
<keyword evidence="7" id="KW-0804">Transcription</keyword>
<dbReference type="PANTHER" id="PTHR23043">
    <property type="entry name" value="HYPOXIA-INDUCIBLE FACTOR 1 ALPHA"/>
    <property type="match status" value="1"/>
</dbReference>
<dbReference type="FunFam" id="3.30.450.20:FF:000015">
    <property type="entry name" value="Hypoxia-inducible factor 1-alpha isoform 1"/>
    <property type="match status" value="1"/>
</dbReference>
<dbReference type="Pfam" id="PF00989">
    <property type="entry name" value="PAS"/>
    <property type="match status" value="1"/>
</dbReference>
<accession>A0AA88XXN3</accession>
<evidence type="ECO:0000256" key="6">
    <source>
        <dbReference type="ARBA" id="ARBA00023159"/>
    </source>
</evidence>
<reference evidence="13" key="1">
    <citation type="submission" date="2019-08" db="EMBL/GenBank/DDBJ databases">
        <title>The improved chromosome-level genome for the pearl oyster Pinctada fucata martensii using PacBio sequencing and Hi-C.</title>
        <authorList>
            <person name="Zheng Z."/>
        </authorList>
    </citation>
    <scope>NUCLEOTIDE SEQUENCE</scope>
    <source>
        <strain evidence="13">ZZ-2019</strain>
        <tissue evidence="13">Adductor muscle</tissue>
    </source>
</reference>
<evidence type="ECO:0000313" key="14">
    <source>
        <dbReference type="Proteomes" id="UP001186944"/>
    </source>
</evidence>
<keyword evidence="5" id="KW-0238">DNA-binding</keyword>
<evidence type="ECO:0000256" key="7">
    <source>
        <dbReference type="ARBA" id="ARBA00023163"/>
    </source>
</evidence>
<dbReference type="InterPro" id="IPR035965">
    <property type="entry name" value="PAS-like_dom_sf"/>
</dbReference>
<dbReference type="SUPFAM" id="SSF55785">
    <property type="entry name" value="PYP-like sensor domain (PAS domain)"/>
    <property type="match status" value="2"/>
</dbReference>
<dbReference type="GO" id="GO:0000981">
    <property type="term" value="F:DNA-binding transcription factor activity, RNA polymerase II-specific"/>
    <property type="evidence" value="ECO:0007669"/>
    <property type="project" value="TreeGrafter"/>
</dbReference>
<evidence type="ECO:0000256" key="3">
    <source>
        <dbReference type="ARBA" id="ARBA00022843"/>
    </source>
</evidence>
<dbReference type="PANTHER" id="PTHR23043:SF17">
    <property type="entry name" value="PROTEIN SIMILAR"/>
    <property type="match status" value="1"/>
</dbReference>
<dbReference type="CDD" id="cd11433">
    <property type="entry name" value="bHLH-PAS_HIF"/>
    <property type="match status" value="1"/>
</dbReference>
<dbReference type="GO" id="GO:0046983">
    <property type="term" value="F:protein dimerization activity"/>
    <property type="evidence" value="ECO:0007669"/>
    <property type="project" value="InterPro"/>
</dbReference>
<dbReference type="GO" id="GO:0005634">
    <property type="term" value="C:nucleus"/>
    <property type="evidence" value="ECO:0007669"/>
    <property type="project" value="UniProtKB-SubCell"/>
</dbReference>
<dbReference type="InterPro" id="IPR013767">
    <property type="entry name" value="PAS_fold"/>
</dbReference>
<keyword evidence="6" id="KW-0010">Activator</keyword>
<dbReference type="Pfam" id="PF14598">
    <property type="entry name" value="PAS_11"/>
    <property type="match status" value="1"/>
</dbReference>
<name>A0AA88XXN3_PINIB</name>
<feature type="domain" description="PAS" evidence="11">
    <location>
        <begin position="107"/>
        <end position="173"/>
    </location>
</feature>
<proteinExistence type="predicted"/>
<dbReference type="Gene3D" id="4.10.280.10">
    <property type="entry name" value="Helix-loop-helix DNA-binding domain"/>
    <property type="match status" value="1"/>
</dbReference>
<dbReference type="SMART" id="SM00091">
    <property type="entry name" value="PAS"/>
    <property type="match status" value="2"/>
</dbReference>
<evidence type="ECO:0000259" key="11">
    <source>
        <dbReference type="PROSITE" id="PS50112"/>
    </source>
</evidence>
<dbReference type="GO" id="GO:0000977">
    <property type="term" value="F:RNA polymerase II transcription regulatory region sequence-specific DNA binding"/>
    <property type="evidence" value="ECO:0007669"/>
    <property type="project" value="TreeGrafter"/>
</dbReference>
<dbReference type="NCBIfam" id="TIGR00229">
    <property type="entry name" value="sensory_box"/>
    <property type="match status" value="1"/>
</dbReference>
<evidence type="ECO:0000313" key="13">
    <source>
        <dbReference type="EMBL" id="KAK3093787.1"/>
    </source>
</evidence>
<keyword evidence="14" id="KW-1185">Reference proteome</keyword>
<comment type="caution">
    <text evidence="13">The sequence shown here is derived from an EMBL/GenBank/DDBJ whole genome shotgun (WGS) entry which is preliminary data.</text>
</comment>
<protein>
    <recommendedName>
        <fullName evidence="15">Hypoxia-inducible factor 1-alpha</fullName>
    </recommendedName>
</protein>
<evidence type="ECO:0000256" key="2">
    <source>
        <dbReference type="ARBA" id="ARBA00022737"/>
    </source>
</evidence>
<keyword evidence="8" id="KW-0539">Nucleus</keyword>
<feature type="domain" description="PAS" evidence="11">
    <location>
        <begin position="265"/>
        <end position="316"/>
    </location>
</feature>
<dbReference type="Pfam" id="PF23171">
    <property type="entry name" value="bHLH_HIF1A"/>
    <property type="match status" value="1"/>
</dbReference>
<feature type="region of interest" description="Disordered" evidence="10">
    <location>
        <begin position="689"/>
        <end position="713"/>
    </location>
</feature>
<evidence type="ECO:0000256" key="1">
    <source>
        <dbReference type="ARBA" id="ARBA00004123"/>
    </source>
</evidence>
<dbReference type="SMART" id="SM00086">
    <property type="entry name" value="PAC"/>
    <property type="match status" value="1"/>
</dbReference>
<dbReference type="SUPFAM" id="SSF47459">
    <property type="entry name" value="HLH, helix-loop-helix DNA-binding domain"/>
    <property type="match status" value="1"/>
</dbReference>